<name>A0ABM8GG58_9MICO</name>
<accession>A0ABM8GG58</accession>
<organism evidence="1 2">
    <name type="scientific">Naasia aerilata</name>
    <dbReference type="NCBI Taxonomy" id="1162966"/>
    <lineage>
        <taxon>Bacteria</taxon>
        <taxon>Bacillati</taxon>
        <taxon>Actinomycetota</taxon>
        <taxon>Actinomycetes</taxon>
        <taxon>Micrococcales</taxon>
        <taxon>Microbacteriaceae</taxon>
        <taxon>Naasia</taxon>
    </lineage>
</organism>
<evidence type="ECO:0008006" key="3">
    <source>
        <dbReference type="Google" id="ProtNLM"/>
    </source>
</evidence>
<gene>
    <name evidence="1" type="ORF">GCM10025866_32570</name>
</gene>
<evidence type="ECO:0000313" key="1">
    <source>
        <dbReference type="EMBL" id="BDZ47348.1"/>
    </source>
</evidence>
<dbReference type="Proteomes" id="UP001321498">
    <property type="component" value="Chromosome"/>
</dbReference>
<sequence length="67" mass="6959">MAVAPLGEEPAAAFARLRGHSEEVRAIVPEATAMSAGMSEDFEAAIAEGATHLRIGTAITGPRPFRP</sequence>
<protein>
    <recommendedName>
        <fullName evidence="3">Alanine racemase N-terminal domain-containing protein</fullName>
    </recommendedName>
</protein>
<dbReference type="SUPFAM" id="SSF51419">
    <property type="entry name" value="PLP-binding barrel"/>
    <property type="match status" value="1"/>
</dbReference>
<dbReference type="EMBL" id="AP027731">
    <property type="protein sequence ID" value="BDZ47348.1"/>
    <property type="molecule type" value="Genomic_DNA"/>
</dbReference>
<reference evidence="2" key="1">
    <citation type="journal article" date="2019" name="Int. J. Syst. Evol. Microbiol.">
        <title>The Global Catalogue of Microorganisms (GCM) 10K type strain sequencing project: providing services to taxonomists for standard genome sequencing and annotation.</title>
        <authorList>
            <consortium name="The Broad Institute Genomics Platform"/>
            <consortium name="The Broad Institute Genome Sequencing Center for Infectious Disease"/>
            <person name="Wu L."/>
            <person name="Ma J."/>
        </authorList>
    </citation>
    <scope>NUCLEOTIDE SEQUENCE [LARGE SCALE GENOMIC DNA]</scope>
    <source>
        <strain evidence="2">NBRC 108725</strain>
    </source>
</reference>
<proteinExistence type="predicted"/>
<dbReference type="Gene3D" id="3.20.20.10">
    <property type="entry name" value="Alanine racemase"/>
    <property type="match status" value="1"/>
</dbReference>
<keyword evidence="2" id="KW-1185">Reference proteome</keyword>
<dbReference type="InterPro" id="IPR029066">
    <property type="entry name" value="PLP-binding_barrel"/>
</dbReference>
<evidence type="ECO:0000313" key="2">
    <source>
        <dbReference type="Proteomes" id="UP001321498"/>
    </source>
</evidence>